<feature type="signal peptide" evidence="1">
    <location>
        <begin position="1"/>
        <end position="22"/>
    </location>
</feature>
<dbReference type="Gene3D" id="3.40.50.880">
    <property type="match status" value="1"/>
</dbReference>
<name>A0A1I0T1S6_9SPHI</name>
<dbReference type="AlphaFoldDB" id="A0A1I0T1S6"/>
<dbReference type="SUPFAM" id="SSF52317">
    <property type="entry name" value="Class I glutamine amidotransferase-like"/>
    <property type="match status" value="1"/>
</dbReference>
<dbReference type="InterPro" id="IPR029062">
    <property type="entry name" value="Class_I_gatase-like"/>
</dbReference>
<evidence type="ECO:0000313" key="2">
    <source>
        <dbReference type="EMBL" id="SFA45738.1"/>
    </source>
</evidence>
<organism evidence="2 3">
    <name type="scientific">Pedobacter suwonensis</name>
    <dbReference type="NCBI Taxonomy" id="332999"/>
    <lineage>
        <taxon>Bacteria</taxon>
        <taxon>Pseudomonadati</taxon>
        <taxon>Bacteroidota</taxon>
        <taxon>Sphingobacteriia</taxon>
        <taxon>Sphingobacteriales</taxon>
        <taxon>Sphingobacteriaceae</taxon>
        <taxon>Pedobacter</taxon>
    </lineage>
</organism>
<dbReference type="EMBL" id="FOJM01000005">
    <property type="protein sequence ID" value="SFA45738.1"/>
    <property type="molecule type" value="Genomic_DNA"/>
</dbReference>
<keyword evidence="3" id="KW-1185">Reference proteome</keyword>
<dbReference type="RefSeq" id="WP_244278765.1">
    <property type="nucleotide sequence ID" value="NZ_FOJM01000005.1"/>
</dbReference>
<dbReference type="GO" id="GO:0016787">
    <property type="term" value="F:hydrolase activity"/>
    <property type="evidence" value="ECO:0007669"/>
    <property type="project" value="UniProtKB-KW"/>
</dbReference>
<proteinExistence type="predicted"/>
<gene>
    <name evidence="2" type="ORF">SAMN04488511_105146</name>
</gene>
<reference evidence="3" key="1">
    <citation type="submission" date="2016-10" db="EMBL/GenBank/DDBJ databases">
        <authorList>
            <person name="Varghese N."/>
            <person name="Submissions S."/>
        </authorList>
    </citation>
    <scope>NUCLEOTIDE SEQUENCE [LARGE SCALE GENOMIC DNA]</scope>
    <source>
        <strain evidence="3">DSM 18130</strain>
    </source>
</reference>
<keyword evidence="2" id="KW-0378">Hydrolase</keyword>
<protein>
    <submittedName>
        <fullName evidence="2">Unsaturated rhamnogalacturonyl hydrolase</fullName>
    </submittedName>
</protein>
<evidence type="ECO:0000256" key="1">
    <source>
        <dbReference type="SAM" id="SignalP"/>
    </source>
</evidence>
<keyword evidence="1" id="KW-0732">Signal</keyword>
<accession>A0A1I0T1S6</accession>
<sequence length="263" mass="29681">MKMLFRACILSILIFSSIKASAQTVTLDYFFNRETRKDKDDKEVRFHYLWGERAMSGFSILGSIFKKEGFKLDSLETAPTAARLKGSEVYLIVDPDRPKENPEPNYIRASDIAEIAVWVKQGGVLVMFANDSANVELPHFNKLAEVFGMHFTNDMQNHVIDDNHFEDGAIVIKNNPVFKTAQKIFMKDICAIETKGAAKPVLKNKAGATVIAHAKYGKGNVVAIADPWLYDEYVNGRLPKEMGFENDKAAVDLVRWLKMLSRK</sequence>
<evidence type="ECO:0000313" key="3">
    <source>
        <dbReference type="Proteomes" id="UP000198836"/>
    </source>
</evidence>
<dbReference type="Proteomes" id="UP000198836">
    <property type="component" value="Unassembled WGS sequence"/>
</dbReference>
<dbReference type="STRING" id="332999.SAMN04488511_105146"/>
<feature type="chain" id="PRO_5011560326" evidence="1">
    <location>
        <begin position="23"/>
        <end position="263"/>
    </location>
</feature>